<accession>A0A811U5T3</accession>
<dbReference type="PANTHER" id="PTHR22878:SF63">
    <property type="entry name" value="DYNEIN AXONEMAL HEAVY CHAIN 10"/>
    <property type="match status" value="1"/>
</dbReference>
<dbReference type="PANTHER" id="PTHR22878">
    <property type="entry name" value="DYNEIN HEAVY CHAIN 6, AXONEMAL-LIKE-RELATED"/>
    <property type="match status" value="1"/>
</dbReference>
<protein>
    <submittedName>
        <fullName evidence="2">(Mediterranean fruit fly) hypothetical protein</fullName>
    </submittedName>
</protein>
<sequence length="368" mass="42660">MDGTCLPCPPLNDEYGDKYIFTFYEDVIKVRDISHLVVRVQEVSTALVLECKTVISKFKQYFYLWAFDKMAIAEKFINRGMPLVTLDEKFTFFANIIEEIQMMPPYWNARSIRINLKKLMDSISQHAQQWRSTLGELLAKRTAENIVSLRNEIKELRFNLDKTTKELADFKLVMQTISTIQTKTLTYEQRIHELQETYTVLAEHNIKFNFDDLLMAHHLEKRWNRLFRSSLFRLDKVQPIKQKFADMTAVEISTFWEEHVCLVLPAHSLLTDVHGLAHARTLCSTATVETAAADTIIVYYITVSTSWRALAYSNNSPDYITTTHLQTTCTCNCNFFPPCNVSPLHWQLELNAFARRLLAACILSLSFA</sequence>
<dbReference type="GO" id="GO:0030286">
    <property type="term" value="C:dynein complex"/>
    <property type="evidence" value="ECO:0007669"/>
    <property type="project" value="InterPro"/>
</dbReference>
<dbReference type="AlphaFoldDB" id="A0A811U5T3"/>
<dbReference type="Proteomes" id="UP000606786">
    <property type="component" value="Unassembled WGS sequence"/>
</dbReference>
<dbReference type="EMBL" id="CAJHJT010000001">
    <property type="protein sequence ID" value="CAD6994111.1"/>
    <property type="molecule type" value="Genomic_DNA"/>
</dbReference>
<evidence type="ECO:0000256" key="1">
    <source>
        <dbReference type="SAM" id="Coils"/>
    </source>
</evidence>
<comment type="caution">
    <text evidence="2">The sequence shown here is derived from an EMBL/GenBank/DDBJ whole genome shotgun (WGS) entry which is preliminary data.</text>
</comment>
<dbReference type="GO" id="GO:0045505">
    <property type="term" value="F:dynein intermediate chain binding"/>
    <property type="evidence" value="ECO:0007669"/>
    <property type="project" value="InterPro"/>
</dbReference>
<dbReference type="OrthoDB" id="64868at2759"/>
<dbReference type="InterPro" id="IPR026983">
    <property type="entry name" value="DHC"/>
</dbReference>
<keyword evidence="1" id="KW-0175">Coiled coil</keyword>
<dbReference type="GO" id="GO:0051959">
    <property type="term" value="F:dynein light intermediate chain binding"/>
    <property type="evidence" value="ECO:0007669"/>
    <property type="project" value="InterPro"/>
</dbReference>
<evidence type="ECO:0000313" key="2">
    <source>
        <dbReference type="EMBL" id="CAD6994111.1"/>
    </source>
</evidence>
<feature type="coiled-coil region" evidence="1">
    <location>
        <begin position="139"/>
        <end position="166"/>
    </location>
</feature>
<name>A0A811U5T3_CERCA</name>
<evidence type="ECO:0000313" key="3">
    <source>
        <dbReference type="Proteomes" id="UP000606786"/>
    </source>
</evidence>
<organism evidence="2 3">
    <name type="scientific">Ceratitis capitata</name>
    <name type="common">Mediterranean fruit fly</name>
    <name type="synonym">Tephritis capitata</name>
    <dbReference type="NCBI Taxonomy" id="7213"/>
    <lineage>
        <taxon>Eukaryota</taxon>
        <taxon>Metazoa</taxon>
        <taxon>Ecdysozoa</taxon>
        <taxon>Arthropoda</taxon>
        <taxon>Hexapoda</taxon>
        <taxon>Insecta</taxon>
        <taxon>Pterygota</taxon>
        <taxon>Neoptera</taxon>
        <taxon>Endopterygota</taxon>
        <taxon>Diptera</taxon>
        <taxon>Brachycera</taxon>
        <taxon>Muscomorpha</taxon>
        <taxon>Tephritoidea</taxon>
        <taxon>Tephritidae</taxon>
        <taxon>Ceratitis</taxon>
        <taxon>Ceratitis</taxon>
    </lineage>
</organism>
<gene>
    <name evidence="2" type="ORF">CCAP1982_LOCUS2880</name>
</gene>
<keyword evidence="3" id="KW-1185">Reference proteome</keyword>
<reference evidence="2" key="1">
    <citation type="submission" date="2020-11" db="EMBL/GenBank/DDBJ databases">
        <authorList>
            <person name="Whitehead M."/>
        </authorList>
    </citation>
    <scope>NUCLEOTIDE SEQUENCE</scope>
    <source>
        <strain evidence="2">EGII</strain>
    </source>
</reference>
<proteinExistence type="predicted"/>
<dbReference type="GO" id="GO:0007018">
    <property type="term" value="P:microtubule-based movement"/>
    <property type="evidence" value="ECO:0007669"/>
    <property type="project" value="InterPro"/>
</dbReference>